<evidence type="ECO:0000313" key="4">
    <source>
        <dbReference type="Proteomes" id="UP000663623"/>
    </source>
</evidence>
<organism evidence="3 4">
    <name type="scientific">Caldicellulosiruptor diazotrophicus</name>
    <dbReference type="NCBI Taxonomy" id="2806205"/>
    <lineage>
        <taxon>Bacteria</taxon>
        <taxon>Bacillati</taxon>
        <taxon>Bacillota</taxon>
        <taxon>Bacillota incertae sedis</taxon>
        <taxon>Caldicellulosiruptorales</taxon>
        <taxon>Caldicellulosiruptoraceae</taxon>
        <taxon>Caldicellulosiruptor</taxon>
    </lineage>
</organism>
<dbReference type="SUPFAM" id="SSF51735">
    <property type="entry name" value="NAD(P)-binding Rossmann-fold domains"/>
    <property type="match status" value="1"/>
</dbReference>
<dbReference type="InterPro" id="IPR013131">
    <property type="entry name" value="Mannitol_DH_N"/>
</dbReference>
<dbReference type="Pfam" id="PF01232">
    <property type="entry name" value="Mannitol_dh"/>
    <property type="match status" value="1"/>
</dbReference>
<dbReference type="EMBL" id="AP024480">
    <property type="protein sequence ID" value="BCS80192.1"/>
    <property type="molecule type" value="Genomic_DNA"/>
</dbReference>
<gene>
    <name evidence="3" type="ORF">CaldiYA01_01520</name>
</gene>
<name>A0ABM7NJB4_9FIRM</name>
<protein>
    <recommendedName>
        <fullName evidence="2">Mannitol dehydrogenase N-terminal domain-containing protein</fullName>
    </recommendedName>
</protein>
<dbReference type="Gene3D" id="3.40.50.720">
    <property type="entry name" value="NAD(P)-binding Rossmann-like Domain"/>
    <property type="match status" value="1"/>
</dbReference>
<keyword evidence="4" id="KW-1185">Reference proteome</keyword>
<sequence length="130" mass="15020">MFVDINQVIVDNINKYRKYPIRIVDNETCTEIVIENIRALNADNIEAISREICDAAILSTAVGINNLEKISKTIACGIIKRWEANNFEPINIIVCENHIEADNYLRNFILHELCRFDKQKKNCLRELLVS</sequence>
<dbReference type="Proteomes" id="UP000663623">
    <property type="component" value="Chromosome"/>
</dbReference>
<accession>A0ABM7NJB4</accession>
<dbReference type="InterPro" id="IPR036291">
    <property type="entry name" value="NAD(P)-bd_dom_sf"/>
</dbReference>
<dbReference type="PANTHER" id="PTHR30524">
    <property type="entry name" value="MANNITOL-1-PHOSPHATE 5-DEHYDROGENASE"/>
    <property type="match status" value="1"/>
</dbReference>
<proteinExistence type="predicted"/>
<reference evidence="3 4" key="1">
    <citation type="submission" date="2021-02" db="EMBL/GenBank/DDBJ databases">
        <title>Nitrogen-fixing ability and nitrogen fixation related genes of thermophilic fermentative bacteria in the genus Caldicellulosiruptor.</title>
        <authorList>
            <person name="Chen Y."/>
            <person name="Nishihara A."/>
            <person name="Haruta S."/>
        </authorList>
    </citation>
    <scope>NUCLEOTIDE SEQUENCE [LARGE SCALE GENOMIC DNA]</scope>
    <source>
        <strain evidence="3 4">YA01</strain>
    </source>
</reference>
<dbReference type="PANTHER" id="PTHR30524:SF0">
    <property type="entry name" value="ALTRONATE OXIDOREDUCTASE-RELATED"/>
    <property type="match status" value="1"/>
</dbReference>
<feature type="domain" description="Mannitol dehydrogenase N-terminal" evidence="2">
    <location>
        <begin position="2"/>
        <end position="119"/>
    </location>
</feature>
<evidence type="ECO:0000259" key="2">
    <source>
        <dbReference type="Pfam" id="PF01232"/>
    </source>
</evidence>
<keyword evidence="1" id="KW-0560">Oxidoreductase</keyword>
<evidence type="ECO:0000313" key="3">
    <source>
        <dbReference type="EMBL" id="BCS80192.1"/>
    </source>
</evidence>
<evidence type="ECO:0000256" key="1">
    <source>
        <dbReference type="ARBA" id="ARBA00023002"/>
    </source>
</evidence>